<feature type="region of interest" description="Disordered" evidence="1">
    <location>
        <begin position="319"/>
        <end position="338"/>
    </location>
</feature>
<feature type="region of interest" description="Disordered" evidence="1">
    <location>
        <begin position="601"/>
        <end position="622"/>
    </location>
</feature>
<dbReference type="STRING" id="28442.SAMN05443574_101207"/>
<evidence type="ECO:0000313" key="2">
    <source>
        <dbReference type="EMBL" id="SDW05750.1"/>
    </source>
</evidence>
<proteinExistence type="predicted"/>
<gene>
    <name evidence="2" type="ORF">SAMN05443574_101207</name>
</gene>
<feature type="region of interest" description="Disordered" evidence="1">
    <location>
        <begin position="39"/>
        <end position="70"/>
    </location>
</feature>
<feature type="compositionally biased region" description="Polar residues" evidence="1">
    <location>
        <begin position="41"/>
        <end position="53"/>
    </location>
</feature>
<reference evidence="2 3" key="1">
    <citation type="submission" date="2016-10" db="EMBL/GenBank/DDBJ databases">
        <authorList>
            <person name="de Groot N.N."/>
        </authorList>
    </citation>
    <scope>NUCLEOTIDE SEQUENCE [LARGE SCALE GENOMIC DNA]</scope>
    <source>
        <strain evidence="2 3">DSM 3756</strain>
    </source>
</reference>
<organism evidence="2 3">
    <name type="scientific">Haloarcula vallismortis</name>
    <name type="common">Halobacterium vallismortis</name>
    <dbReference type="NCBI Taxonomy" id="28442"/>
    <lineage>
        <taxon>Archaea</taxon>
        <taxon>Methanobacteriati</taxon>
        <taxon>Methanobacteriota</taxon>
        <taxon>Stenosarchaea group</taxon>
        <taxon>Halobacteria</taxon>
        <taxon>Halobacteriales</taxon>
        <taxon>Haloarculaceae</taxon>
        <taxon>Haloarcula</taxon>
    </lineage>
</organism>
<dbReference type="InterPro" id="IPR006311">
    <property type="entry name" value="TAT_signal"/>
</dbReference>
<dbReference type="AlphaFoldDB" id="A0A1H2QFR8"/>
<feature type="compositionally biased region" description="Polar residues" evidence="1">
    <location>
        <begin position="321"/>
        <end position="333"/>
    </location>
</feature>
<feature type="compositionally biased region" description="Polar residues" evidence="1">
    <location>
        <begin position="602"/>
        <end position="612"/>
    </location>
</feature>
<evidence type="ECO:0000256" key="1">
    <source>
        <dbReference type="SAM" id="MobiDB-lite"/>
    </source>
</evidence>
<feature type="compositionally biased region" description="Acidic residues" evidence="1">
    <location>
        <begin position="54"/>
        <end position="69"/>
    </location>
</feature>
<name>A0A1H2QFR8_HALVA</name>
<dbReference type="RefSeq" id="WP_139175259.1">
    <property type="nucleotide sequence ID" value="NZ_FNOF01000001.1"/>
</dbReference>
<evidence type="ECO:0000313" key="3">
    <source>
        <dbReference type="Proteomes" id="UP000182573"/>
    </source>
</evidence>
<dbReference type="EMBL" id="FNOF01000001">
    <property type="protein sequence ID" value="SDW05750.1"/>
    <property type="molecule type" value="Genomic_DNA"/>
</dbReference>
<protein>
    <submittedName>
        <fullName evidence="2">Uncharacterized protein</fullName>
    </submittedName>
</protein>
<accession>A0A1H2QFR8</accession>
<dbReference type="Proteomes" id="UP000182573">
    <property type="component" value="Unassembled WGS sequence"/>
</dbReference>
<dbReference type="PROSITE" id="PS51318">
    <property type="entry name" value="TAT"/>
    <property type="match status" value="1"/>
</dbReference>
<sequence length="622" mass="69565">MPDDSSEPDKVYSSAPLSRRTALALGGTGLTAALAGCSEMLSPSSGSRDQNPSADEDNGNSESDEDEQPDLFVPVEIGGSETEFGIRVRTEYANLIADGGSVEYLVRVYSAPLFDSTDRTLLTEQTITKTASDETHTVQYEFPDDCLNYAQQLTFTLEVTSPDDGEEWEVAIPERRRERSEPNLDVVLLPFYNEARGETMVSVRGPPYPSQSEYSDEFEPLARTEVWFNEPDESLYNRPEYDYVTEDRYPKHWYGDWKDLQITMVVRYPVYEVMEDDDQNVPLYDWATFNFDITDIEMIEGRRWNSFVVQQIERGRYELSSDGQTATTPSGTVRDSHNSEGSLITAAEFYHGDISDTPTPFSEYYRSRYGDATTSSDNINANPIKVAAGRPVMKRWATEIEDSLANNPNFQEHDAHGYYKATIVKAIIGSSPYSFSVGSYMQTPEEVISNWYQNQNGSDALGGNCVDASALFCGIGVHLLDTTVGLLQVTGDNVAHVQACLFGRELPSYLPDAAHNRNATNSITSSSTDYEDRDYGKFMPVECNYAGATIGYVQRFDPDVYLSISSFASNIQINSHIPVNDDYLPDADGKILADREPPQNAFRFNSTITNPSEKPYFERQNA</sequence>